<proteinExistence type="predicted"/>
<comment type="caution">
    <text evidence="3">The sequence shown here is derived from an EMBL/GenBank/DDBJ whole genome shotgun (WGS) entry which is preliminary data.</text>
</comment>
<feature type="transmembrane region" description="Helical" evidence="1">
    <location>
        <begin position="89"/>
        <end position="108"/>
    </location>
</feature>
<dbReference type="Proteomes" id="UP000472755">
    <property type="component" value="Unassembled WGS sequence"/>
</dbReference>
<protein>
    <recommendedName>
        <fullName evidence="5">LPXTG cell wall anchor domain-containing protein</fullName>
    </recommendedName>
</protein>
<keyword evidence="1" id="KW-1133">Transmembrane helix</keyword>
<accession>A0A6L6LZE3</accession>
<keyword evidence="2" id="KW-0732">Signal</keyword>
<keyword evidence="1" id="KW-0812">Transmembrane</keyword>
<evidence type="ECO:0000256" key="1">
    <source>
        <dbReference type="SAM" id="Phobius"/>
    </source>
</evidence>
<evidence type="ECO:0008006" key="5">
    <source>
        <dbReference type="Google" id="ProtNLM"/>
    </source>
</evidence>
<keyword evidence="1" id="KW-0472">Membrane</keyword>
<name>A0A6L6LZE3_9FIRM</name>
<dbReference type="EMBL" id="WMZU01000027">
    <property type="protein sequence ID" value="MTS28461.1"/>
    <property type="molecule type" value="Genomic_DNA"/>
</dbReference>
<organism evidence="3 4">
    <name type="scientific">Ruthenibacterium lactatiformans</name>
    <dbReference type="NCBI Taxonomy" id="1550024"/>
    <lineage>
        <taxon>Bacteria</taxon>
        <taxon>Bacillati</taxon>
        <taxon>Bacillota</taxon>
        <taxon>Clostridia</taxon>
        <taxon>Eubacteriales</taxon>
        <taxon>Oscillospiraceae</taxon>
        <taxon>Ruthenibacterium</taxon>
    </lineage>
</organism>
<sequence length="120" mass="12508">MPKKTKPFVRALCVLLALVAALSLTMVTAFAEELPVERATENSATVSDEVDTADNSDPHMGTTYYMYLAPDIVATNPPDMGVSGPSTDALILLAVAVGCAYLCVSAYAHGGKDEQAADAV</sequence>
<feature type="signal peptide" evidence="2">
    <location>
        <begin position="1"/>
        <end position="31"/>
    </location>
</feature>
<dbReference type="AlphaFoldDB" id="A0A6L6LZE3"/>
<dbReference type="RefSeq" id="WP_055080654.1">
    <property type="nucleotide sequence ID" value="NZ_CAUDWH010000116.1"/>
</dbReference>
<evidence type="ECO:0000313" key="3">
    <source>
        <dbReference type="EMBL" id="MTS28461.1"/>
    </source>
</evidence>
<reference evidence="3 4" key="1">
    <citation type="journal article" date="2019" name="Nat. Med.">
        <title>A library of human gut bacterial isolates paired with longitudinal multiomics data enables mechanistic microbiome research.</title>
        <authorList>
            <person name="Poyet M."/>
            <person name="Groussin M."/>
            <person name="Gibbons S.M."/>
            <person name="Avila-Pacheco J."/>
            <person name="Jiang X."/>
            <person name="Kearney S.M."/>
            <person name="Perrotta A.R."/>
            <person name="Berdy B."/>
            <person name="Zhao S."/>
            <person name="Lieberman T.D."/>
            <person name="Swanson P.K."/>
            <person name="Smith M."/>
            <person name="Roesemann S."/>
            <person name="Alexander J.E."/>
            <person name="Rich S.A."/>
            <person name="Livny J."/>
            <person name="Vlamakis H."/>
            <person name="Clish C."/>
            <person name="Bullock K."/>
            <person name="Deik A."/>
            <person name="Scott J."/>
            <person name="Pierce K.A."/>
            <person name="Xavier R.J."/>
            <person name="Alm E.J."/>
        </authorList>
    </citation>
    <scope>NUCLEOTIDE SEQUENCE [LARGE SCALE GENOMIC DNA]</scope>
    <source>
        <strain evidence="3 4">BIOML-A4</strain>
    </source>
</reference>
<gene>
    <name evidence="3" type="ORF">GMD59_14360</name>
</gene>
<evidence type="ECO:0000256" key="2">
    <source>
        <dbReference type="SAM" id="SignalP"/>
    </source>
</evidence>
<evidence type="ECO:0000313" key="4">
    <source>
        <dbReference type="Proteomes" id="UP000472755"/>
    </source>
</evidence>
<feature type="chain" id="PRO_5027080554" description="LPXTG cell wall anchor domain-containing protein" evidence="2">
    <location>
        <begin position="32"/>
        <end position="120"/>
    </location>
</feature>